<organism evidence="2 3">
    <name type="scientific">Zhongshania aliphaticivorans</name>
    <dbReference type="NCBI Taxonomy" id="1470434"/>
    <lineage>
        <taxon>Bacteria</taxon>
        <taxon>Pseudomonadati</taxon>
        <taxon>Pseudomonadota</taxon>
        <taxon>Gammaproteobacteria</taxon>
        <taxon>Cellvibrionales</taxon>
        <taxon>Spongiibacteraceae</taxon>
        <taxon>Zhongshania</taxon>
    </lineage>
</organism>
<proteinExistence type="predicted"/>
<protein>
    <recommendedName>
        <fullName evidence="4">Lipoprotein</fullName>
    </recommendedName>
</protein>
<accession>A0A127M868</accession>
<sequence length="181" mass="19777">MRLHLVLVALLSTAVVACSSSGTVYKPAEERGAYGYTETELGADRYRVTFTGNSRTDKETVNDYAMLRAAELTLQNGYNWFRLVNRDTEGKTRTTGGVSAINDFGGHTAVYQRCGLVSCDTVVTQTPSRISGGVSTSTTRTNYQASLEIKMGKNPMPDDAEAYNAQELASTLRRWIGQNAK</sequence>
<dbReference type="EMBL" id="CP014544">
    <property type="protein sequence ID" value="AMO69405.1"/>
    <property type="molecule type" value="Genomic_DNA"/>
</dbReference>
<dbReference type="STRING" id="1470434.AZF00_14315"/>
<dbReference type="KEGG" id="zal:AZF00_14315"/>
<reference evidence="2 3" key="1">
    <citation type="submission" date="2015-12" db="EMBL/GenBank/DDBJ databases">
        <authorList>
            <person name="Shamseldin A."/>
            <person name="Moawad H."/>
            <person name="Abd El-Rahim W.M."/>
            <person name="Sadowsky M.J."/>
        </authorList>
    </citation>
    <scope>NUCLEOTIDE SEQUENCE [LARGE SCALE GENOMIC DNA]</scope>
    <source>
        <strain evidence="2 3">SM2</strain>
    </source>
</reference>
<dbReference type="RefSeq" id="WP_008251493.1">
    <property type="nucleotide sequence ID" value="NZ_CP014544.1"/>
</dbReference>
<dbReference type="PROSITE" id="PS51257">
    <property type="entry name" value="PROKAR_LIPOPROTEIN"/>
    <property type="match status" value="1"/>
</dbReference>
<evidence type="ECO:0000313" key="3">
    <source>
        <dbReference type="Proteomes" id="UP000074119"/>
    </source>
</evidence>
<name>A0A127M868_9GAMM</name>
<dbReference type="Proteomes" id="UP000074119">
    <property type="component" value="Chromosome"/>
</dbReference>
<evidence type="ECO:0000256" key="1">
    <source>
        <dbReference type="SAM" id="SignalP"/>
    </source>
</evidence>
<evidence type="ECO:0000313" key="2">
    <source>
        <dbReference type="EMBL" id="AMO69405.1"/>
    </source>
</evidence>
<dbReference type="NCBIfam" id="NF047637">
    <property type="entry name" value="lipo_CC0125"/>
    <property type="match status" value="1"/>
</dbReference>
<keyword evidence="1" id="KW-0732">Signal</keyword>
<evidence type="ECO:0008006" key="4">
    <source>
        <dbReference type="Google" id="ProtNLM"/>
    </source>
</evidence>
<feature type="signal peptide" evidence="1">
    <location>
        <begin position="1"/>
        <end position="17"/>
    </location>
</feature>
<dbReference type="AlphaFoldDB" id="A0A127M868"/>
<feature type="chain" id="PRO_5007275129" description="Lipoprotein" evidence="1">
    <location>
        <begin position="18"/>
        <end position="181"/>
    </location>
</feature>
<gene>
    <name evidence="2" type="ORF">AZF00_14315</name>
</gene>